<reference evidence="4" key="1">
    <citation type="journal article" date="2019" name="Int. J. Syst. Evol. Microbiol.">
        <title>The Global Catalogue of Microorganisms (GCM) 10K type strain sequencing project: providing services to taxonomists for standard genome sequencing and annotation.</title>
        <authorList>
            <consortium name="The Broad Institute Genomics Platform"/>
            <consortium name="The Broad Institute Genome Sequencing Center for Infectious Disease"/>
            <person name="Wu L."/>
            <person name="Ma J."/>
        </authorList>
    </citation>
    <scope>NUCLEOTIDE SEQUENCE [LARGE SCALE GENOMIC DNA]</scope>
    <source>
        <strain evidence="4">CGMCC 1.12404</strain>
    </source>
</reference>
<gene>
    <name evidence="3" type="ORF">GCM10007416_35740</name>
</gene>
<dbReference type="PROSITE" id="PS51257">
    <property type="entry name" value="PROKAR_LIPOPROTEIN"/>
    <property type="match status" value="1"/>
</dbReference>
<protein>
    <recommendedName>
        <fullName evidence="5">Lipoprotein</fullName>
    </recommendedName>
</protein>
<organism evidence="3 4">
    <name type="scientific">Kroppenstedtia guangzhouensis</name>
    <dbReference type="NCBI Taxonomy" id="1274356"/>
    <lineage>
        <taxon>Bacteria</taxon>
        <taxon>Bacillati</taxon>
        <taxon>Bacillota</taxon>
        <taxon>Bacilli</taxon>
        <taxon>Bacillales</taxon>
        <taxon>Thermoactinomycetaceae</taxon>
        <taxon>Kroppenstedtia</taxon>
    </lineage>
</organism>
<evidence type="ECO:0000313" key="3">
    <source>
        <dbReference type="EMBL" id="GGA59582.1"/>
    </source>
</evidence>
<comment type="caution">
    <text evidence="3">The sequence shown here is derived from an EMBL/GenBank/DDBJ whole genome shotgun (WGS) entry which is preliminary data.</text>
</comment>
<evidence type="ECO:0008006" key="5">
    <source>
        <dbReference type="Google" id="ProtNLM"/>
    </source>
</evidence>
<keyword evidence="2" id="KW-0732">Signal</keyword>
<accession>A0ABQ1H5J8</accession>
<name>A0ABQ1H5J8_9BACL</name>
<evidence type="ECO:0000313" key="4">
    <source>
        <dbReference type="Proteomes" id="UP000617979"/>
    </source>
</evidence>
<dbReference type="EMBL" id="BMEX01000058">
    <property type="protein sequence ID" value="GGA59582.1"/>
    <property type="molecule type" value="Genomic_DNA"/>
</dbReference>
<feature type="region of interest" description="Disordered" evidence="1">
    <location>
        <begin position="242"/>
        <end position="264"/>
    </location>
</feature>
<dbReference type="RefSeq" id="WP_188433942.1">
    <property type="nucleotide sequence ID" value="NZ_BMEX01000058.1"/>
</dbReference>
<feature type="signal peptide" evidence="2">
    <location>
        <begin position="1"/>
        <end position="20"/>
    </location>
</feature>
<proteinExistence type="predicted"/>
<evidence type="ECO:0000256" key="2">
    <source>
        <dbReference type="SAM" id="SignalP"/>
    </source>
</evidence>
<keyword evidence="4" id="KW-1185">Reference proteome</keyword>
<evidence type="ECO:0000256" key="1">
    <source>
        <dbReference type="SAM" id="MobiDB-lite"/>
    </source>
</evidence>
<dbReference type="Proteomes" id="UP000617979">
    <property type="component" value="Unassembled WGS sequence"/>
</dbReference>
<sequence>MRKRGIIVFLCMMLVSLSLVGCLSKTDEAKEPAKEEKTTEEETAKADAKTLLAFLYEGKKGTIQNVTGMTGADTTTYLEESLFERKMKDYPGDDWRLVVDGSTYTAEEIIKEYSRISIKSLQNVTYSVEKVKITNDTAEVTAKIDPIALKSVANAITMARSQIFGDINTSKVVLDSQNKDMKAINNLLNFKLYSIIYGDQNYPIDTVGEEKEITFTMTKEGDHYRVTKDTLDDIVGDSGEVEYTKKGSSTEDKLKDNNLNKSDF</sequence>
<feature type="chain" id="PRO_5046064250" description="Lipoprotein" evidence="2">
    <location>
        <begin position="21"/>
        <end position="264"/>
    </location>
</feature>